<name>A0AAD7NCE5_9AGAR</name>
<feature type="region of interest" description="Disordered" evidence="1">
    <location>
        <begin position="36"/>
        <end position="102"/>
    </location>
</feature>
<proteinExistence type="predicted"/>
<reference evidence="2" key="1">
    <citation type="submission" date="2023-03" db="EMBL/GenBank/DDBJ databases">
        <title>Massive genome expansion in bonnet fungi (Mycena s.s.) driven by repeated elements and novel gene families across ecological guilds.</title>
        <authorList>
            <consortium name="Lawrence Berkeley National Laboratory"/>
            <person name="Harder C.B."/>
            <person name="Miyauchi S."/>
            <person name="Viragh M."/>
            <person name="Kuo A."/>
            <person name="Thoen E."/>
            <person name="Andreopoulos B."/>
            <person name="Lu D."/>
            <person name="Skrede I."/>
            <person name="Drula E."/>
            <person name="Henrissat B."/>
            <person name="Morin E."/>
            <person name="Kohler A."/>
            <person name="Barry K."/>
            <person name="LaButti K."/>
            <person name="Morin E."/>
            <person name="Salamov A."/>
            <person name="Lipzen A."/>
            <person name="Mereny Z."/>
            <person name="Hegedus B."/>
            <person name="Baldrian P."/>
            <person name="Stursova M."/>
            <person name="Weitz H."/>
            <person name="Taylor A."/>
            <person name="Grigoriev I.V."/>
            <person name="Nagy L.G."/>
            <person name="Martin F."/>
            <person name="Kauserud H."/>
        </authorList>
    </citation>
    <scope>NUCLEOTIDE SEQUENCE</scope>
    <source>
        <strain evidence="2">CBHHK182m</strain>
    </source>
</reference>
<evidence type="ECO:0000256" key="1">
    <source>
        <dbReference type="SAM" id="MobiDB-lite"/>
    </source>
</evidence>
<feature type="compositionally biased region" description="Basic and acidic residues" evidence="1">
    <location>
        <begin position="36"/>
        <end position="49"/>
    </location>
</feature>
<organism evidence="2 3">
    <name type="scientific">Mycena metata</name>
    <dbReference type="NCBI Taxonomy" id="1033252"/>
    <lineage>
        <taxon>Eukaryota</taxon>
        <taxon>Fungi</taxon>
        <taxon>Dikarya</taxon>
        <taxon>Basidiomycota</taxon>
        <taxon>Agaricomycotina</taxon>
        <taxon>Agaricomycetes</taxon>
        <taxon>Agaricomycetidae</taxon>
        <taxon>Agaricales</taxon>
        <taxon>Marasmiineae</taxon>
        <taxon>Mycenaceae</taxon>
        <taxon>Mycena</taxon>
    </lineage>
</organism>
<evidence type="ECO:0000313" key="3">
    <source>
        <dbReference type="Proteomes" id="UP001215598"/>
    </source>
</evidence>
<feature type="compositionally biased region" description="Basic and acidic residues" evidence="1">
    <location>
        <begin position="57"/>
        <end position="68"/>
    </location>
</feature>
<gene>
    <name evidence="2" type="ORF">B0H16DRAFT_1722565</name>
</gene>
<dbReference type="Proteomes" id="UP001215598">
    <property type="component" value="Unassembled WGS sequence"/>
</dbReference>
<keyword evidence="3" id="KW-1185">Reference proteome</keyword>
<sequence length="431" mass="48208">MAFPIPGTLRSGREFATHAIVLDDFDVLEHAHAARARSSDADLASDDHPITTPVTSGRRDRLPPRSRSESPPPRRSSRLAPPIDDSIDRSGRTRAARRAAEQLHLGTPLKRVVRRHVSNAEPIHITTAPTDYPVTSTGWSGIRDRETQQREYTIPKLQREFGMRIVEWDGRTSRPLVDRESRVIAVLGGRPNDPEYLRLTEQAARELEAARAELHFRPEQRSGRRGAFPAVSAGISFGGGQQVPGNLSLPIAMTLVFQRLFSLACFFRISGFANGLFQTWNPAVHALYVSTLDALTNDFNTGLRRNFTRRLSAFAAATLNFGPATVTLPVGLVFHHSPWLIIRFPPGSTILIPSAILRHSNVSIAAGEQRYSFTQYTAAGLFRWVDNDFRTEHAVEEAIRRDAGAQVQRVRERQTRWATGINSYKRWTARS</sequence>
<comment type="caution">
    <text evidence="2">The sequence shown here is derived from an EMBL/GenBank/DDBJ whole genome shotgun (WGS) entry which is preliminary data.</text>
</comment>
<dbReference type="AlphaFoldDB" id="A0AAD7NCE5"/>
<accession>A0AAD7NCE5</accession>
<evidence type="ECO:0000313" key="2">
    <source>
        <dbReference type="EMBL" id="KAJ7754860.1"/>
    </source>
</evidence>
<protein>
    <submittedName>
        <fullName evidence="2">Uncharacterized protein</fullName>
    </submittedName>
</protein>
<dbReference type="EMBL" id="JARKIB010000051">
    <property type="protein sequence ID" value="KAJ7754860.1"/>
    <property type="molecule type" value="Genomic_DNA"/>
</dbReference>